<dbReference type="SUPFAM" id="SSF52540">
    <property type="entry name" value="P-loop containing nucleoside triphosphate hydrolases"/>
    <property type="match status" value="1"/>
</dbReference>
<dbReference type="PANTHER" id="PTHR43603:SF1">
    <property type="entry name" value="ZINC-REGULATED GTPASE METALLOPROTEIN ACTIVATOR 1"/>
    <property type="match status" value="1"/>
</dbReference>
<proteinExistence type="inferred from homology"/>
<dbReference type="AlphaFoldDB" id="A0A396ZWR3"/>
<accession>A0A396ZWR3</accession>
<evidence type="ECO:0000256" key="1">
    <source>
        <dbReference type="ARBA" id="ARBA00022741"/>
    </source>
</evidence>
<evidence type="ECO:0000256" key="6">
    <source>
        <dbReference type="SAM" id="MobiDB-lite"/>
    </source>
</evidence>
<name>A0A396ZWR3_APHAT</name>
<reference evidence="8 9" key="1">
    <citation type="submission" date="2018-08" db="EMBL/GenBank/DDBJ databases">
        <title>Aphanomyces genome sequencing and annotation.</title>
        <authorList>
            <person name="Minardi D."/>
            <person name="Oidtmann B."/>
            <person name="Van Der Giezen M."/>
            <person name="Studholme D.J."/>
        </authorList>
    </citation>
    <scope>NUCLEOTIDE SEQUENCE [LARGE SCALE GENOMIC DNA]</scope>
    <source>
        <strain evidence="8 9">Kv</strain>
    </source>
</reference>
<dbReference type="EMBL" id="QUSZ01010498">
    <property type="protein sequence ID" value="RHX98066.1"/>
    <property type="molecule type" value="Genomic_DNA"/>
</dbReference>
<dbReference type="VEuPathDB" id="FungiDB:H257_17490"/>
<evidence type="ECO:0000256" key="5">
    <source>
        <dbReference type="ARBA" id="ARBA00049117"/>
    </source>
</evidence>
<feature type="domain" description="CobW C-terminal" evidence="7">
    <location>
        <begin position="312"/>
        <end position="457"/>
    </location>
</feature>
<dbReference type="GO" id="GO:0000166">
    <property type="term" value="F:nucleotide binding"/>
    <property type="evidence" value="ECO:0007669"/>
    <property type="project" value="UniProtKB-KW"/>
</dbReference>
<evidence type="ECO:0000256" key="3">
    <source>
        <dbReference type="ARBA" id="ARBA00023186"/>
    </source>
</evidence>
<comment type="catalytic activity">
    <reaction evidence="5">
        <text>GTP + H2O = GDP + phosphate + H(+)</text>
        <dbReference type="Rhea" id="RHEA:19669"/>
        <dbReference type="ChEBI" id="CHEBI:15377"/>
        <dbReference type="ChEBI" id="CHEBI:15378"/>
        <dbReference type="ChEBI" id="CHEBI:37565"/>
        <dbReference type="ChEBI" id="CHEBI:43474"/>
        <dbReference type="ChEBI" id="CHEBI:58189"/>
    </reaction>
    <physiologicalReaction direction="left-to-right" evidence="5">
        <dbReference type="Rhea" id="RHEA:19670"/>
    </physiologicalReaction>
</comment>
<evidence type="ECO:0000313" key="8">
    <source>
        <dbReference type="EMBL" id="RHX98066.1"/>
    </source>
</evidence>
<dbReference type="InterPro" id="IPR051927">
    <property type="entry name" value="Zn_Chap_cDPG_Synth"/>
</dbReference>
<dbReference type="SMART" id="SM00833">
    <property type="entry name" value="CobW_C"/>
    <property type="match status" value="1"/>
</dbReference>
<dbReference type="CDD" id="cd03112">
    <property type="entry name" value="CobW-like"/>
    <property type="match status" value="1"/>
</dbReference>
<dbReference type="Pfam" id="PF07683">
    <property type="entry name" value="CobW_C"/>
    <property type="match status" value="1"/>
</dbReference>
<evidence type="ECO:0000259" key="7">
    <source>
        <dbReference type="SMART" id="SM00833"/>
    </source>
</evidence>
<dbReference type="Gene3D" id="3.30.1220.10">
    <property type="entry name" value="CobW-like, C-terminal domain"/>
    <property type="match status" value="1"/>
</dbReference>
<keyword evidence="1" id="KW-0547">Nucleotide-binding</keyword>
<dbReference type="Pfam" id="PF02492">
    <property type="entry name" value="cobW"/>
    <property type="match status" value="1"/>
</dbReference>
<dbReference type="PANTHER" id="PTHR43603">
    <property type="entry name" value="COBW DOMAIN-CONTAINING PROTEIN DDB_G0274527"/>
    <property type="match status" value="1"/>
</dbReference>
<dbReference type="GO" id="GO:0016787">
    <property type="term" value="F:hydrolase activity"/>
    <property type="evidence" value="ECO:0007669"/>
    <property type="project" value="UniProtKB-KW"/>
</dbReference>
<comment type="caution">
    <text evidence="8">The sequence shown here is derived from an EMBL/GenBank/DDBJ whole genome shotgun (WGS) entry which is preliminary data.</text>
</comment>
<dbReference type="InterPro" id="IPR027417">
    <property type="entry name" value="P-loop_NTPase"/>
</dbReference>
<evidence type="ECO:0000256" key="2">
    <source>
        <dbReference type="ARBA" id="ARBA00022801"/>
    </source>
</evidence>
<organism evidence="8 9">
    <name type="scientific">Aphanomyces astaci</name>
    <name type="common">Crayfish plague agent</name>
    <dbReference type="NCBI Taxonomy" id="112090"/>
    <lineage>
        <taxon>Eukaryota</taxon>
        <taxon>Sar</taxon>
        <taxon>Stramenopiles</taxon>
        <taxon>Oomycota</taxon>
        <taxon>Saprolegniomycetes</taxon>
        <taxon>Saprolegniales</taxon>
        <taxon>Verrucalvaceae</taxon>
        <taxon>Aphanomyces</taxon>
    </lineage>
</organism>
<keyword evidence="3" id="KW-0143">Chaperone</keyword>
<dbReference type="Proteomes" id="UP000265427">
    <property type="component" value="Unassembled WGS sequence"/>
</dbReference>
<comment type="similarity">
    <text evidence="4">Belongs to the SIMIBI class G3E GTPase family. ZNG1 subfamily.</text>
</comment>
<gene>
    <name evidence="8" type="ORF">DYB36_005627</name>
</gene>
<dbReference type="Gene3D" id="3.40.50.300">
    <property type="entry name" value="P-loop containing nucleotide triphosphate hydrolases"/>
    <property type="match status" value="1"/>
</dbReference>
<protein>
    <recommendedName>
        <fullName evidence="7">CobW C-terminal domain-containing protein</fullName>
    </recommendedName>
</protein>
<sequence>MAPLNTHKQHQHAVGDHKKHHEGGGSTKAKTKGATTTKTTKKTKSKRLPVTLLSGFLGAGKTTLLKHILQSNDHKLRIAVIVNDMAELNIDAKFIHTAAGLVQTKQEIVSMQNGCICCTLRGDLVREIAKLQNLHAFDYLVIESTGIAEPLQVAESFIFDPATAELAGDGADMLWDLAVLDTCVTVLDALEFPTMLRSTNRFDQAFPTEATDDQAEGAKPISQLLIDQVEFANVILVNKMDLVPSEDDRAAVLRLVQTLNPAAKVVETTQSVVALDEILNTKRFDLETAKASAGWMDSLRGEAVSEKDEYGIGSFVFRARRPFHPQRLHAWANRRFRFNMAGHFDNHAPTPPSSSATTNNETPDDGDILRSKGFCWIAGRDDTMAEWNHHGRLLSIAPIQPWWCALPEADWDVSNESDIEDIKRDFEHPYGDRKQEIVFIGTNLDESKLSESLATCLLTDDELHQHTRGTPAINDRLKCTKRWLYDPLPAWTETVDDAQVWTTVLRDQQTVQFEVAGNVELNVNAISLLVQTSDEFSGYPVDVDVENLPFSAAQVWYDNSIGDSVMLCVLRPNDTNASASACCLTVPGNQVIHRLRVKLVVNGKKRKHDLEALMKEWASRFEVHIAADVRVVAEEEEEDEEEDEEH</sequence>
<dbReference type="InterPro" id="IPR036627">
    <property type="entry name" value="CobW-likC_sf"/>
</dbReference>
<keyword evidence="2" id="KW-0378">Hydrolase</keyword>
<evidence type="ECO:0000313" key="9">
    <source>
        <dbReference type="Proteomes" id="UP000265427"/>
    </source>
</evidence>
<feature type="region of interest" description="Disordered" evidence="6">
    <location>
        <begin position="342"/>
        <end position="366"/>
    </location>
</feature>
<evidence type="ECO:0000256" key="4">
    <source>
        <dbReference type="ARBA" id="ARBA00034320"/>
    </source>
</evidence>
<feature type="region of interest" description="Disordered" evidence="6">
    <location>
        <begin position="1"/>
        <end position="44"/>
    </location>
</feature>
<dbReference type="InterPro" id="IPR011629">
    <property type="entry name" value="CobW-like_C"/>
</dbReference>
<feature type="compositionally biased region" description="Basic residues" evidence="6">
    <location>
        <begin position="7"/>
        <end position="21"/>
    </location>
</feature>
<dbReference type="InterPro" id="IPR003495">
    <property type="entry name" value="CobW/HypB/UreG_nucleotide-bd"/>
</dbReference>